<feature type="compositionally biased region" description="Basic residues" evidence="1">
    <location>
        <begin position="1"/>
        <end position="10"/>
    </location>
</feature>
<dbReference type="OrthoDB" id="47942at2759"/>
<sequence>MRLKRSRRKNQGQQDVEVSDSTLSNNQSIARLAVLLLGCVLFVMASCGYRYYLNDVGAIIEQTLKNPKQGDNEEDTNGEEEETPLDGRTTIETIPHNLYTPNTTIISLSLPSTHQPVLPRYFDCAGHPPSNFGRYWTNLDRESNFRRPIGQCMKSNIQTRKPIMKNCGNYNIWQDLDWYEPPSPRAINATGVCFEPVLYPGALEAMYKAMPNATIINMIQQPREWFRRLPYDIHERWSTWCNPSHGGRFPTEHNLGHYKSFYNRYHQVLRDFVARHAGWQLIEIDLTKPATVIGDQLETKLRIDPLCWVDSTEGNIPLYKQKMPSGVQAITERLPRPNDITFPILVATMEKSGTTTATDYFNCAMGMNTASHQWTMRQHNGDHMNIGKCFEANVLDKRPPLENCGHWRVFAQINLFNADKNDPECYFPALEGGLEAFGQAYPYGTVLLQIRNASTWYSSMKRWSALDRRFATSPGCRQKGLTPHPKATEAMWVDFYETYTKRVRQTMELYPNLNYVEVPLSDKIGPTMDNIFGFSQETNCWKHKNSNPKVEKQH</sequence>
<proteinExistence type="predicted"/>
<dbReference type="PANTHER" id="PTHR36978:SF4">
    <property type="entry name" value="P-LOOP CONTAINING NUCLEOSIDE TRIPHOSPHATE HYDROLASE PROTEIN"/>
    <property type="match status" value="1"/>
</dbReference>
<feature type="region of interest" description="Disordered" evidence="1">
    <location>
        <begin position="1"/>
        <end position="22"/>
    </location>
</feature>
<dbReference type="Gene3D" id="3.40.50.300">
    <property type="entry name" value="P-loop containing nucleotide triphosphate hydrolases"/>
    <property type="match status" value="1"/>
</dbReference>
<keyword evidence="2" id="KW-0472">Membrane</keyword>
<dbReference type="AlphaFoldDB" id="A0A9N8HLW0"/>
<gene>
    <name evidence="3" type="ORF">SEMRO_948_G223540.1</name>
</gene>
<feature type="transmembrane region" description="Helical" evidence="2">
    <location>
        <begin position="32"/>
        <end position="52"/>
    </location>
</feature>
<reference evidence="3" key="1">
    <citation type="submission" date="2020-06" db="EMBL/GenBank/DDBJ databases">
        <authorList>
            <consortium name="Plant Systems Biology data submission"/>
        </authorList>
    </citation>
    <scope>NUCLEOTIDE SEQUENCE</scope>
    <source>
        <strain evidence="3">D6</strain>
    </source>
</reference>
<evidence type="ECO:0000256" key="1">
    <source>
        <dbReference type="SAM" id="MobiDB-lite"/>
    </source>
</evidence>
<organism evidence="3 4">
    <name type="scientific">Seminavis robusta</name>
    <dbReference type="NCBI Taxonomy" id="568900"/>
    <lineage>
        <taxon>Eukaryota</taxon>
        <taxon>Sar</taxon>
        <taxon>Stramenopiles</taxon>
        <taxon>Ochrophyta</taxon>
        <taxon>Bacillariophyta</taxon>
        <taxon>Bacillariophyceae</taxon>
        <taxon>Bacillariophycidae</taxon>
        <taxon>Naviculales</taxon>
        <taxon>Naviculaceae</taxon>
        <taxon>Seminavis</taxon>
    </lineage>
</organism>
<keyword evidence="4" id="KW-1185">Reference proteome</keyword>
<accession>A0A9N8HLW0</accession>
<keyword evidence="2" id="KW-0812">Transmembrane</keyword>
<name>A0A9N8HLW0_9STRA</name>
<evidence type="ECO:0000256" key="2">
    <source>
        <dbReference type="SAM" id="Phobius"/>
    </source>
</evidence>
<dbReference type="Proteomes" id="UP001153069">
    <property type="component" value="Unassembled WGS sequence"/>
</dbReference>
<keyword evidence="2" id="KW-1133">Transmembrane helix</keyword>
<feature type="compositionally biased region" description="Polar residues" evidence="1">
    <location>
        <begin position="11"/>
        <end position="22"/>
    </location>
</feature>
<evidence type="ECO:0000313" key="3">
    <source>
        <dbReference type="EMBL" id="CAB9518606.1"/>
    </source>
</evidence>
<dbReference type="EMBL" id="CAICTM010000946">
    <property type="protein sequence ID" value="CAB9518606.1"/>
    <property type="molecule type" value="Genomic_DNA"/>
</dbReference>
<protein>
    <submittedName>
        <fullName evidence="3">Uncharacterized protein</fullName>
    </submittedName>
</protein>
<dbReference type="InterPro" id="IPR027417">
    <property type="entry name" value="P-loop_NTPase"/>
</dbReference>
<dbReference type="PANTHER" id="PTHR36978">
    <property type="entry name" value="P-LOOP CONTAINING NUCLEOTIDE TRIPHOSPHATE HYDROLASE"/>
    <property type="match status" value="1"/>
</dbReference>
<comment type="caution">
    <text evidence="3">The sequence shown here is derived from an EMBL/GenBank/DDBJ whole genome shotgun (WGS) entry which is preliminary data.</text>
</comment>
<evidence type="ECO:0000313" key="4">
    <source>
        <dbReference type="Proteomes" id="UP001153069"/>
    </source>
</evidence>